<gene>
    <name evidence="4" type="ORF">C2S53_011399</name>
</gene>
<keyword evidence="2" id="KW-0131">Cell cycle</keyword>
<evidence type="ECO:0008006" key="6">
    <source>
        <dbReference type="Google" id="ProtNLM"/>
    </source>
</evidence>
<evidence type="ECO:0000256" key="3">
    <source>
        <dbReference type="SAM" id="MobiDB-lite"/>
    </source>
</evidence>
<dbReference type="InterPro" id="IPR040389">
    <property type="entry name" value="SMR"/>
</dbReference>
<dbReference type="GO" id="GO:0004860">
    <property type="term" value="F:protein kinase inhibitor activity"/>
    <property type="evidence" value="ECO:0007669"/>
    <property type="project" value="UniProtKB-KW"/>
</dbReference>
<reference evidence="4 5" key="1">
    <citation type="journal article" date="2021" name="Nat. Commun.">
        <title>Incipient diploidization of the medicinal plant Perilla within 10,000 years.</title>
        <authorList>
            <person name="Zhang Y."/>
            <person name="Shen Q."/>
            <person name="Leng L."/>
            <person name="Zhang D."/>
            <person name="Chen S."/>
            <person name="Shi Y."/>
            <person name="Ning Z."/>
            <person name="Chen S."/>
        </authorList>
    </citation>
    <scope>NUCLEOTIDE SEQUENCE [LARGE SCALE GENOMIC DNA]</scope>
    <source>
        <strain evidence="5">cv. PC099</strain>
    </source>
</reference>
<comment type="caution">
    <text evidence="4">The sequence shown here is derived from an EMBL/GenBank/DDBJ whole genome shotgun (WGS) entry which is preliminary data.</text>
</comment>
<protein>
    <recommendedName>
        <fullName evidence="6">Cyclin-dependent protein kinase inhibitor SMR1</fullName>
    </recommendedName>
</protein>
<accession>A0AAD4JAL5</accession>
<evidence type="ECO:0000256" key="1">
    <source>
        <dbReference type="ARBA" id="ARBA00023013"/>
    </source>
</evidence>
<sequence length="108" mass="12273">MMSADLELRLPIIKMTAPPPSSDKTDADSDSCISEEDCLTPKSREHMIPPVLCCPPAPRKPLRRRSCKRKLMCEQLHFFEVVAKDEVESFFRRAEENIGAAAKRRCLV</sequence>
<evidence type="ECO:0000256" key="2">
    <source>
        <dbReference type="ARBA" id="ARBA00023306"/>
    </source>
</evidence>
<dbReference type="EMBL" id="SDAM02000106">
    <property type="protein sequence ID" value="KAH6829620.1"/>
    <property type="molecule type" value="Genomic_DNA"/>
</dbReference>
<organism evidence="4 5">
    <name type="scientific">Perilla frutescens var. hirtella</name>
    <name type="common">Perilla citriodora</name>
    <name type="synonym">Perilla setoyensis</name>
    <dbReference type="NCBI Taxonomy" id="608512"/>
    <lineage>
        <taxon>Eukaryota</taxon>
        <taxon>Viridiplantae</taxon>
        <taxon>Streptophyta</taxon>
        <taxon>Embryophyta</taxon>
        <taxon>Tracheophyta</taxon>
        <taxon>Spermatophyta</taxon>
        <taxon>Magnoliopsida</taxon>
        <taxon>eudicotyledons</taxon>
        <taxon>Gunneridae</taxon>
        <taxon>Pentapetalae</taxon>
        <taxon>asterids</taxon>
        <taxon>lamiids</taxon>
        <taxon>Lamiales</taxon>
        <taxon>Lamiaceae</taxon>
        <taxon>Nepetoideae</taxon>
        <taxon>Elsholtzieae</taxon>
        <taxon>Perilla</taxon>
    </lineage>
</organism>
<dbReference type="GO" id="GO:0032875">
    <property type="term" value="P:regulation of DNA endoreduplication"/>
    <property type="evidence" value="ECO:0007669"/>
    <property type="project" value="InterPro"/>
</dbReference>
<proteinExistence type="predicted"/>
<evidence type="ECO:0000313" key="5">
    <source>
        <dbReference type="Proteomes" id="UP001190926"/>
    </source>
</evidence>
<keyword evidence="5" id="KW-1185">Reference proteome</keyword>
<dbReference type="Proteomes" id="UP001190926">
    <property type="component" value="Unassembled WGS sequence"/>
</dbReference>
<feature type="region of interest" description="Disordered" evidence="3">
    <location>
        <begin position="12"/>
        <end position="33"/>
    </location>
</feature>
<dbReference type="AlphaFoldDB" id="A0AAD4JAL5"/>
<dbReference type="PANTHER" id="PTHR33142">
    <property type="entry name" value="CYCLIN-DEPENDENT PROTEIN KINASE INHIBITOR SMR13"/>
    <property type="match status" value="1"/>
</dbReference>
<dbReference type="PANTHER" id="PTHR33142:SF89">
    <property type="entry name" value="CYCLIN-DEPENDENT PROTEIN KINASE INHIBITOR SMR2"/>
    <property type="match status" value="1"/>
</dbReference>
<evidence type="ECO:0000313" key="4">
    <source>
        <dbReference type="EMBL" id="KAH6829620.1"/>
    </source>
</evidence>
<keyword evidence="1" id="KW-0649">Protein kinase inhibitor</keyword>
<name>A0AAD4JAL5_PERFH</name>